<evidence type="ECO:0000313" key="6">
    <source>
        <dbReference type="Proteomes" id="UP000008466"/>
    </source>
</evidence>
<feature type="transmembrane region" description="Helical" evidence="3">
    <location>
        <begin position="105"/>
        <end position="125"/>
    </location>
</feature>
<dbReference type="NCBIfam" id="TIGR00254">
    <property type="entry name" value="GGDEF"/>
    <property type="match status" value="1"/>
</dbReference>
<gene>
    <name evidence="5" type="ordered locus">SpiBuddy_2063</name>
</gene>
<evidence type="ECO:0000313" key="5">
    <source>
        <dbReference type="EMBL" id="ADY13884.1"/>
    </source>
</evidence>
<evidence type="ECO:0000256" key="2">
    <source>
        <dbReference type="ARBA" id="ARBA00034247"/>
    </source>
</evidence>
<dbReference type="PROSITE" id="PS50887">
    <property type="entry name" value="GGDEF"/>
    <property type="match status" value="1"/>
</dbReference>
<dbReference type="EC" id="2.7.7.65" evidence="1"/>
<keyword evidence="3" id="KW-0812">Transmembrane</keyword>
<dbReference type="RefSeq" id="WP_013607733.1">
    <property type="nucleotide sequence ID" value="NC_015152.1"/>
</dbReference>
<dbReference type="OrthoDB" id="9779586at2"/>
<dbReference type="SUPFAM" id="SSF55073">
    <property type="entry name" value="Nucleotide cyclase"/>
    <property type="match status" value="1"/>
</dbReference>
<dbReference type="InterPro" id="IPR043128">
    <property type="entry name" value="Rev_trsase/Diguanyl_cyclase"/>
</dbReference>
<feature type="transmembrane region" description="Helical" evidence="3">
    <location>
        <begin position="74"/>
        <end position="93"/>
    </location>
</feature>
<dbReference type="GO" id="GO:0052621">
    <property type="term" value="F:diguanylate cyclase activity"/>
    <property type="evidence" value="ECO:0007669"/>
    <property type="project" value="UniProtKB-EC"/>
</dbReference>
<dbReference type="InterPro" id="IPR050469">
    <property type="entry name" value="Diguanylate_Cyclase"/>
</dbReference>
<accession>F0RZY6</accession>
<evidence type="ECO:0000256" key="1">
    <source>
        <dbReference type="ARBA" id="ARBA00012528"/>
    </source>
</evidence>
<comment type="catalytic activity">
    <reaction evidence="2">
        <text>2 GTP = 3',3'-c-di-GMP + 2 diphosphate</text>
        <dbReference type="Rhea" id="RHEA:24898"/>
        <dbReference type="ChEBI" id="CHEBI:33019"/>
        <dbReference type="ChEBI" id="CHEBI:37565"/>
        <dbReference type="ChEBI" id="CHEBI:58805"/>
        <dbReference type="EC" id="2.7.7.65"/>
    </reaction>
</comment>
<dbReference type="HOGENOM" id="CLU_058778_1_0_12"/>
<dbReference type="CDD" id="cd01949">
    <property type="entry name" value="GGDEF"/>
    <property type="match status" value="1"/>
</dbReference>
<dbReference type="STRING" id="158189.SpiBuddy_2063"/>
<dbReference type="AlphaFoldDB" id="F0RZY6"/>
<evidence type="ECO:0000256" key="3">
    <source>
        <dbReference type="SAM" id="Phobius"/>
    </source>
</evidence>
<organism evidence="5 6">
    <name type="scientific">Sphaerochaeta globosa (strain ATCC BAA-1886 / DSM 22777 / Buddy)</name>
    <name type="common">Spirochaeta sp. (strain Buddy)</name>
    <dbReference type="NCBI Taxonomy" id="158189"/>
    <lineage>
        <taxon>Bacteria</taxon>
        <taxon>Pseudomonadati</taxon>
        <taxon>Spirochaetota</taxon>
        <taxon>Spirochaetia</taxon>
        <taxon>Spirochaetales</taxon>
        <taxon>Sphaerochaetaceae</taxon>
        <taxon>Sphaerochaeta</taxon>
    </lineage>
</organism>
<feature type="transmembrane region" description="Helical" evidence="3">
    <location>
        <begin position="174"/>
        <end position="193"/>
    </location>
</feature>
<dbReference type="eggNOG" id="COG2199">
    <property type="taxonomic scope" value="Bacteria"/>
</dbReference>
<dbReference type="Proteomes" id="UP000008466">
    <property type="component" value="Chromosome"/>
</dbReference>
<keyword evidence="3" id="KW-1133">Transmembrane helix</keyword>
<dbReference type="InterPro" id="IPR029787">
    <property type="entry name" value="Nucleotide_cyclase"/>
</dbReference>
<dbReference type="InterPro" id="IPR000160">
    <property type="entry name" value="GGDEF_dom"/>
</dbReference>
<feature type="transmembrane region" description="Helical" evidence="3">
    <location>
        <begin position="145"/>
        <end position="162"/>
    </location>
</feature>
<dbReference type="KEGG" id="sbu:SpiBuddy_2063"/>
<evidence type="ECO:0000259" key="4">
    <source>
        <dbReference type="PROSITE" id="PS50887"/>
    </source>
</evidence>
<feature type="domain" description="GGDEF" evidence="4">
    <location>
        <begin position="246"/>
        <end position="372"/>
    </location>
</feature>
<feature type="transmembrane region" description="Helical" evidence="3">
    <location>
        <begin position="6"/>
        <end position="24"/>
    </location>
</feature>
<protein>
    <recommendedName>
        <fullName evidence="1">diguanylate cyclase</fullName>
        <ecNumber evidence="1">2.7.7.65</ecNumber>
    </recommendedName>
</protein>
<dbReference type="EMBL" id="CP002541">
    <property type="protein sequence ID" value="ADY13884.1"/>
    <property type="molecule type" value="Genomic_DNA"/>
</dbReference>
<dbReference type="PANTHER" id="PTHR45138:SF9">
    <property type="entry name" value="DIGUANYLATE CYCLASE DGCM-RELATED"/>
    <property type="match status" value="1"/>
</dbReference>
<dbReference type="SMART" id="SM00267">
    <property type="entry name" value="GGDEF"/>
    <property type="match status" value="1"/>
</dbReference>
<feature type="transmembrane region" description="Helical" evidence="3">
    <location>
        <begin position="36"/>
        <end position="54"/>
    </location>
</feature>
<reference evidence="6" key="1">
    <citation type="submission" date="2011-02" db="EMBL/GenBank/DDBJ databases">
        <title>Complete sequence of Spirochaeta sp. Buddy.</title>
        <authorList>
            <person name="Lucas S."/>
            <person name="Copeland A."/>
            <person name="Lapidus A."/>
            <person name="Cheng J.-F."/>
            <person name="Goodwin L."/>
            <person name="Pitluck S."/>
            <person name="Zeytun A."/>
            <person name="Detter J.C."/>
            <person name="Han C."/>
            <person name="Tapia R."/>
            <person name="Land M."/>
            <person name="Hauser L."/>
            <person name="Kyrpides N."/>
            <person name="Ivanova N."/>
            <person name="Mikhailova N."/>
            <person name="Pagani I."/>
            <person name="Ritalahti K.M."/>
            <person name="Loeffler F.E."/>
            <person name="Woyke T."/>
        </authorList>
    </citation>
    <scope>NUCLEOTIDE SEQUENCE [LARGE SCALE GENOMIC DNA]</scope>
    <source>
        <strain evidence="6">ATCC BAA-1886 / DSM 22777 / Buddy</strain>
    </source>
</reference>
<feature type="transmembrane region" description="Helical" evidence="3">
    <location>
        <begin position="199"/>
        <end position="215"/>
    </location>
</feature>
<name>F0RZY6_SPHGB</name>
<sequence length="378" mass="43445">MRYAIQFQINLFALSILLILLAFIHTSRIRTFSRQLVEWILLTTAIAIIMEPLTWIFDGKLFVGAYAWEYGTNFVLFLIGPVIGGLLMSYVDYRLFHNPQRLKKRLYYQGASLLTFALLVVNMFIPVYFTVRMQTNSYSSGPFKAFHYLLIGSIYLYCIGFVTKHRKRIPNKEALIYILFFFIPIAGMLLQLINSKLHFSWTSVVLALLVIYIFLETTPSDEDFLTKLYNRNSFDTHLSFLIQSDKQFGLLMLDLNSFKQINDQYGHVAGDEVLIGFAHALKQVFHPNGLAFRLGGDEFAVIYTSTTIEKQIEELRNLLIHHTNPHLASLSFSSGYHVYEPSLTADALTRLADHAMYEQKKVMKKILTEVTPTVGQTT</sequence>
<proteinExistence type="predicted"/>
<dbReference type="PANTHER" id="PTHR45138">
    <property type="entry name" value="REGULATORY COMPONENTS OF SENSORY TRANSDUCTION SYSTEM"/>
    <property type="match status" value="1"/>
</dbReference>
<keyword evidence="3" id="KW-0472">Membrane</keyword>
<dbReference type="Gene3D" id="3.30.70.270">
    <property type="match status" value="1"/>
</dbReference>
<keyword evidence="6" id="KW-1185">Reference proteome</keyword>
<dbReference type="Pfam" id="PF00990">
    <property type="entry name" value="GGDEF"/>
    <property type="match status" value="1"/>
</dbReference>